<sequence length="285" mass="27753">MSKRGAAERDYAATQSNLRRARVEVRRVDAIQILMAAARARSGQASQSPQVPQPQPATAAATTTTSTGAAAQPQPQQPATAAAGTSAALPLPQPAAAVGATAAAPCTHCGAVLPVSAEACRLRQCSGCYDVFCSLCSVPDYEEREDRVFCFSCLDEQTAASRRGGQLSATPRAGGGNGSAAGGGGGSLAFASLSMSMALPSGGAATGGRWGQLDSLLGVGAAGGRSPFPCSATRTPQHGAAPGGSAAGGGAGGAGGGGRTPGSAMYGGRSHRGFSALLAFGGAGS</sequence>
<proteinExistence type="predicted"/>
<comment type="caution">
    <text evidence="2">The sequence shown here is derived from an EMBL/GenBank/DDBJ whole genome shotgun (WGS) entry which is preliminary data.</text>
</comment>
<feature type="compositionally biased region" description="Gly residues" evidence="1">
    <location>
        <begin position="241"/>
        <end position="260"/>
    </location>
</feature>
<accession>A0A835VQN1</accession>
<dbReference type="Proteomes" id="UP000650467">
    <property type="component" value="Unassembled WGS sequence"/>
</dbReference>
<feature type="region of interest" description="Disordered" evidence="1">
    <location>
        <begin position="1"/>
        <end position="20"/>
    </location>
</feature>
<name>A0A835VQN1_CHLIN</name>
<dbReference type="OrthoDB" id="60860at2759"/>
<feature type="compositionally biased region" description="Basic and acidic residues" evidence="1">
    <location>
        <begin position="1"/>
        <end position="11"/>
    </location>
</feature>
<dbReference type="InterPro" id="IPR022773">
    <property type="entry name" value="Siva"/>
</dbReference>
<dbReference type="Pfam" id="PF05458">
    <property type="entry name" value="Siva"/>
    <property type="match status" value="1"/>
</dbReference>
<protein>
    <submittedName>
        <fullName evidence="2">Uncharacterized protein</fullName>
    </submittedName>
</protein>
<gene>
    <name evidence="2" type="ORF">HXX76_014728</name>
</gene>
<reference evidence="2" key="1">
    <citation type="journal article" date="2020" name="bioRxiv">
        <title>Comparative genomics of Chlamydomonas.</title>
        <authorList>
            <person name="Craig R.J."/>
            <person name="Hasan A.R."/>
            <person name="Ness R.W."/>
            <person name="Keightley P.D."/>
        </authorList>
    </citation>
    <scope>NUCLEOTIDE SEQUENCE</scope>
    <source>
        <strain evidence="2">SAG 7.73</strain>
    </source>
</reference>
<keyword evidence="3" id="KW-1185">Reference proteome</keyword>
<feature type="region of interest" description="Disordered" evidence="1">
    <location>
        <begin position="232"/>
        <end position="267"/>
    </location>
</feature>
<organism evidence="2 3">
    <name type="scientific">Chlamydomonas incerta</name>
    <dbReference type="NCBI Taxonomy" id="51695"/>
    <lineage>
        <taxon>Eukaryota</taxon>
        <taxon>Viridiplantae</taxon>
        <taxon>Chlorophyta</taxon>
        <taxon>core chlorophytes</taxon>
        <taxon>Chlorophyceae</taxon>
        <taxon>CS clade</taxon>
        <taxon>Chlamydomonadales</taxon>
        <taxon>Chlamydomonadaceae</taxon>
        <taxon>Chlamydomonas</taxon>
    </lineage>
</organism>
<evidence type="ECO:0000256" key="1">
    <source>
        <dbReference type="SAM" id="MobiDB-lite"/>
    </source>
</evidence>
<evidence type="ECO:0000313" key="3">
    <source>
        <dbReference type="Proteomes" id="UP000650467"/>
    </source>
</evidence>
<dbReference type="EMBL" id="JAEHOC010000068">
    <property type="protein sequence ID" value="KAG2424195.1"/>
    <property type="molecule type" value="Genomic_DNA"/>
</dbReference>
<feature type="region of interest" description="Disordered" evidence="1">
    <location>
        <begin position="39"/>
        <end position="86"/>
    </location>
</feature>
<dbReference type="AlphaFoldDB" id="A0A835VQN1"/>
<evidence type="ECO:0000313" key="2">
    <source>
        <dbReference type="EMBL" id="KAG2424195.1"/>
    </source>
</evidence>